<name>A0ABD4XSG6_9CHLR</name>
<dbReference type="Proteomes" id="UP001321249">
    <property type="component" value="Unassembled WGS sequence"/>
</dbReference>
<dbReference type="Pfam" id="PF11376">
    <property type="entry name" value="DUF3179"/>
    <property type="match status" value="1"/>
</dbReference>
<reference evidence="2 3" key="1">
    <citation type="submission" date="2019-11" db="EMBL/GenBank/DDBJ databases">
        <authorList>
            <person name="Cho J.-C."/>
        </authorList>
    </citation>
    <scope>NUCLEOTIDE SEQUENCE [LARGE SCALE GENOMIC DNA]</scope>
    <source>
        <strain evidence="2 3">JH702</strain>
    </source>
</reference>
<proteinExistence type="predicted"/>
<accession>A0ABD4XSG6</accession>
<dbReference type="AlphaFoldDB" id="A0ABD4XSG6"/>
<sequence>MYGSSFGTIARWWRSMRLKRVLSVGIGLSILATVACSSGDDTNTTPVSVAATAELPLAEDFNVDSFAEINPNPEIREIDTEIDLGFYERERIPRDAIEPIYTPKFVSPDEVTLQPDEIVMGLIINGDARAYPTGLLRVREMVNDEVGGLPVLVSW</sequence>
<evidence type="ECO:0000313" key="3">
    <source>
        <dbReference type="Proteomes" id="UP001321249"/>
    </source>
</evidence>
<dbReference type="EMBL" id="WMBE01000003">
    <property type="protein sequence ID" value="MDG0867517.1"/>
    <property type="molecule type" value="Genomic_DNA"/>
</dbReference>
<protein>
    <submittedName>
        <fullName evidence="2">DUF3179 domain-containing protein</fullName>
    </submittedName>
</protein>
<keyword evidence="1" id="KW-0732">Signal</keyword>
<organism evidence="2 3">
    <name type="scientific">Candidatus Lucifugimonas marina</name>
    <dbReference type="NCBI Taxonomy" id="3038979"/>
    <lineage>
        <taxon>Bacteria</taxon>
        <taxon>Bacillati</taxon>
        <taxon>Chloroflexota</taxon>
        <taxon>Dehalococcoidia</taxon>
        <taxon>SAR202 cluster</taxon>
        <taxon>Candidatus Lucifugimonadales</taxon>
        <taxon>Candidatus Lucifugimonadaceae</taxon>
        <taxon>Candidatus Lucifugimonas</taxon>
    </lineage>
</organism>
<feature type="signal peptide" evidence="1">
    <location>
        <begin position="1"/>
        <end position="37"/>
    </location>
</feature>
<comment type="caution">
    <text evidence="2">The sequence shown here is derived from an EMBL/GenBank/DDBJ whole genome shotgun (WGS) entry which is preliminary data.</text>
</comment>
<feature type="chain" id="PRO_5044802507" evidence="1">
    <location>
        <begin position="38"/>
        <end position="155"/>
    </location>
</feature>
<evidence type="ECO:0000256" key="1">
    <source>
        <dbReference type="SAM" id="SignalP"/>
    </source>
</evidence>
<gene>
    <name evidence="2" type="ORF">GKO46_10620</name>
</gene>
<dbReference type="InterPro" id="IPR021516">
    <property type="entry name" value="DUF3179"/>
</dbReference>
<evidence type="ECO:0000313" key="2">
    <source>
        <dbReference type="EMBL" id="MDG0867517.1"/>
    </source>
</evidence>